<gene>
    <name evidence="15" type="ordered locus">TGRD_218</name>
</gene>
<evidence type="ECO:0000256" key="8">
    <source>
        <dbReference type="ARBA" id="ARBA00022839"/>
    </source>
</evidence>
<dbReference type="GO" id="GO:0051536">
    <property type="term" value="F:iron-sulfur cluster binding"/>
    <property type="evidence" value="ECO:0007669"/>
    <property type="project" value="UniProtKB-KW"/>
</dbReference>
<dbReference type="InterPro" id="IPR011604">
    <property type="entry name" value="PDDEXK-like_dom_sf"/>
</dbReference>
<dbReference type="EC" id="3.1.12.1" evidence="3 13"/>
<evidence type="ECO:0000256" key="13">
    <source>
        <dbReference type="RuleBase" id="RU365022"/>
    </source>
</evidence>
<dbReference type="KEGG" id="rsd:TGRD_218"/>
<evidence type="ECO:0000259" key="14">
    <source>
        <dbReference type="Pfam" id="PF01930"/>
    </source>
</evidence>
<dbReference type="PANTHER" id="PTHR36531:SF6">
    <property type="entry name" value="DNA REPLICATION ATP-DEPENDENT HELICASE_NUCLEASE DNA2"/>
    <property type="match status" value="1"/>
</dbReference>
<keyword evidence="9 13" id="KW-0408">Iron</keyword>
<comment type="similarity">
    <text evidence="2 13">Belongs to the CRISPR-associated exonuclease Cas4 family.</text>
</comment>
<dbReference type="PATRIC" id="fig|471821.5.peg.328"/>
<dbReference type="InterPro" id="IPR013343">
    <property type="entry name" value="CRISPR-assoc_prot_Cas4"/>
</dbReference>
<evidence type="ECO:0000313" key="15">
    <source>
        <dbReference type="EMBL" id="BAG13702.1"/>
    </source>
</evidence>
<comment type="cofactor">
    <cofactor evidence="13">
        <name>Mg(2+)</name>
        <dbReference type="ChEBI" id="CHEBI:18420"/>
    </cofactor>
    <cofactor evidence="13">
        <name>Mn(2+)</name>
        <dbReference type="ChEBI" id="CHEBI:29035"/>
    </cofactor>
    <text evidence="13">Mg(2+) or Mn(2+) required for ssDNA cleavage activity.</text>
</comment>
<evidence type="ECO:0000256" key="11">
    <source>
        <dbReference type="ARBA" id="ARBA00023118"/>
    </source>
</evidence>
<keyword evidence="10 13" id="KW-0411">Iron-sulfur</keyword>
<keyword evidence="12 13" id="KW-0464">Manganese</keyword>
<dbReference type="InterPro" id="IPR051827">
    <property type="entry name" value="Cas4_exonuclease"/>
</dbReference>
<keyword evidence="8 13" id="KW-0269">Exonuclease</keyword>
<dbReference type="AlphaFoldDB" id="B1GZM0"/>
<name>B1GZM0_ENDTX</name>
<dbReference type="GO" id="GO:0051607">
    <property type="term" value="P:defense response to virus"/>
    <property type="evidence" value="ECO:0007669"/>
    <property type="project" value="UniProtKB-KW"/>
</dbReference>
<reference evidence="16" key="1">
    <citation type="journal article" date="2008" name="Proc. Natl. Acad. Sci. U.S.A.">
        <title>Complete genome of the uncultured termite group 1 bacteria in a single host protist cell.</title>
        <authorList>
            <person name="Hongoh Y."/>
            <person name="Sharma V.K."/>
            <person name="Prakash T."/>
            <person name="Noda S."/>
            <person name="Taylor T.D."/>
            <person name="Kudo T."/>
            <person name="Sakaki Y."/>
            <person name="Toyoda A."/>
            <person name="Hattori M."/>
            <person name="Ohkuma M."/>
        </authorList>
    </citation>
    <scope>NUCLEOTIDE SEQUENCE [LARGE SCALE GENOMIC DNA]</scope>
    <source>
        <strain evidence="16">Rs-D17 genomovar Ri2008</strain>
    </source>
</reference>
<dbReference type="InterPro" id="IPR022765">
    <property type="entry name" value="Dna2/Cas4_DUF83"/>
</dbReference>
<sequence>MYCEDDLLHIRGVQQLSYCKRRCALLFIEQQWSDNFFTAKGIVMHDKAHAEKIEHKKGVVIERDIYLKSYELGLIGKSDVVEFHRSGNKLIPFPVEYKSGKAKSDNVDKVQLCAQALCLEEMMNVTIESGAIFYGKTRNRLNVEFNKSLREETFALAQEFHSLVDSRETPKPEYSKKCYNCSFKELCLPEIFDKQKSVKKYLKEIVNNEKTI</sequence>
<dbReference type="Proteomes" id="UP000001691">
    <property type="component" value="Chromosome"/>
</dbReference>
<dbReference type="GO" id="GO:0046872">
    <property type="term" value="F:metal ion binding"/>
    <property type="evidence" value="ECO:0007669"/>
    <property type="project" value="UniProtKB-KW"/>
</dbReference>
<keyword evidence="7 13" id="KW-0378">Hydrolase</keyword>
<dbReference type="NCBIfam" id="TIGR00372">
    <property type="entry name" value="cas4"/>
    <property type="match status" value="1"/>
</dbReference>
<comment type="cofactor">
    <cofactor evidence="1">
        <name>[4Fe-4S] cluster</name>
        <dbReference type="ChEBI" id="CHEBI:49883"/>
    </cofactor>
</comment>
<evidence type="ECO:0000256" key="2">
    <source>
        <dbReference type="ARBA" id="ARBA00009189"/>
    </source>
</evidence>
<evidence type="ECO:0000256" key="5">
    <source>
        <dbReference type="ARBA" id="ARBA00022722"/>
    </source>
</evidence>
<keyword evidence="6 13" id="KW-0479">Metal-binding</keyword>
<organism evidence="15 16">
    <name type="scientific">Endomicrobium trichonymphae</name>
    <dbReference type="NCBI Taxonomy" id="1408204"/>
    <lineage>
        <taxon>Bacteria</taxon>
        <taxon>Pseudomonadati</taxon>
        <taxon>Elusimicrobiota</taxon>
        <taxon>Endomicrobiia</taxon>
        <taxon>Endomicrobiales</taxon>
        <taxon>Endomicrobiaceae</taxon>
        <taxon>Candidatus Endomicrobiellum</taxon>
    </lineage>
</organism>
<evidence type="ECO:0000256" key="12">
    <source>
        <dbReference type="ARBA" id="ARBA00023211"/>
    </source>
</evidence>
<evidence type="ECO:0000256" key="1">
    <source>
        <dbReference type="ARBA" id="ARBA00001966"/>
    </source>
</evidence>
<dbReference type="PANTHER" id="PTHR36531">
    <property type="entry name" value="CRISPR-ASSOCIATED EXONUCLEASE CAS4"/>
    <property type="match status" value="1"/>
</dbReference>
<evidence type="ECO:0000256" key="3">
    <source>
        <dbReference type="ARBA" id="ARBA00012768"/>
    </source>
</evidence>
<dbReference type="GO" id="GO:0004527">
    <property type="term" value="F:exonuclease activity"/>
    <property type="evidence" value="ECO:0007669"/>
    <property type="project" value="UniProtKB-KW"/>
</dbReference>
<accession>B1GZM0</accession>
<comment type="function">
    <text evidence="13">CRISPR (clustered regularly interspaced short palindromic repeat) is an adaptive immune system that provides protection against mobile genetic elements (viruses, transposable elements and conjugative plasmids). CRISPR clusters contain sequences complementary to antecedent mobile elements and target invading nucleic acids. CRISPR clusters are transcribed and processed into CRISPR RNA (crRNA).</text>
</comment>
<dbReference type="EMBL" id="AP009510">
    <property type="protein sequence ID" value="BAG13702.1"/>
    <property type="molecule type" value="Genomic_DNA"/>
</dbReference>
<protein>
    <recommendedName>
        <fullName evidence="4 13">CRISPR-associated exonuclease Cas4</fullName>
        <ecNumber evidence="3 13">3.1.12.1</ecNumber>
    </recommendedName>
</protein>
<dbReference type="Gene3D" id="3.90.320.10">
    <property type="match status" value="1"/>
</dbReference>
<feature type="domain" description="DUF83" evidence="14">
    <location>
        <begin position="12"/>
        <end position="188"/>
    </location>
</feature>
<keyword evidence="16" id="KW-1185">Reference proteome</keyword>
<keyword evidence="5 13" id="KW-0540">Nuclease</keyword>
<dbReference type="PROSITE" id="PS50890">
    <property type="entry name" value="PUA"/>
    <property type="match status" value="1"/>
</dbReference>
<keyword evidence="11 13" id="KW-0051">Antiviral defense</keyword>
<dbReference type="STRING" id="471821.TGRD_219"/>
<evidence type="ECO:0000256" key="4">
    <source>
        <dbReference type="ARBA" id="ARBA00020049"/>
    </source>
</evidence>
<comment type="cofactor">
    <cofactor evidence="13">
        <name>iron-sulfur cluster</name>
        <dbReference type="ChEBI" id="CHEBI:30408"/>
    </cofactor>
</comment>
<evidence type="ECO:0000256" key="6">
    <source>
        <dbReference type="ARBA" id="ARBA00022723"/>
    </source>
</evidence>
<proteinExistence type="inferred from homology"/>
<evidence type="ECO:0000313" key="16">
    <source>
        <dbReference type="Proteomes" id="UP000001691"/>
    </source>
</evidence>
<dbReference type="RefSeq" id="WP_015423230.1">
    <property type="nucleotide sequence ID" value="NC_020419.1"/>
</dbReference>
<dbReference type="HOGENOM" id="CLU_102055_1_1_0"/>
<evidence type="ECO:0000256" key="9">
    <source>
        <dbReference type="ARBA" id="ARBA00023004"/>
    </source>
</evidence>
<evidence type="ECO:0000256" key="7">
    <source>
        <dbReference type="ARBA" id="ARBA00022801"/>
    </source>
</evidence>
<dbReference type="Pfam" id="PF01930">
    <property type="entry name" value="Cas_Cas4"/>
    <property type="match status" value="1"/>
</dbReference>
<evidence type="ECO:0000256" key="10">
    <source>
        <dbReference type="ARBA" id="ARBA00023014"/>
    </source>
</evidence>